<evidence type="ECO:0000313" key="2">
    <source>
        <dbReference type="EMBL" id="RYN80724.1"/>
    </source>
</evidence>
<dbReference type="AlphaFoldDB" id="A0A4Q4NRH3"/>
<dbReference type="EMBL" id="PDXD01000003">
    <property type="protein sequence ID" value="RYN80724.1"/>
    <property type="molecule type" value="Genomic_DNA"/>
</dbReference>
<dbReference type="PANTHER" id="PTHR38113">
    <property type="match status" value="1"/>
</dbReference>
<sequence length="198" mass="22633">MRQEIEVTPKTPMPKEYGYLPKGDRYKTLHCRKLTHEKGRKLYIVVDKNKTIGIRVPLSVLHKVHTQAKQTLSTRRATTAQRDATDIAKAAAEVDVQFPKIPAAAKETVLRHGFKKHSGRVGRTSSLPLSRKVLLAVIAHVRHMHTDYDTLLERGKSREIARKTTRKGIETVIQRWGYAKDLSWYFRTERKSPSEGPS</sequence>
<protein>
    <recommendedName>
        <fullName evidence="1">DUF2293 domain-containing protein</fullName>
    </recommendedName>
</protein>
<dbReference type="PANTHER" id="PTHR38113:SF2">
    <property type="entry name" value="DUF2293 DOMAIN-CONTAINING PROTEIN"/>
    <property type="match status" value="1"/>
</dbReference>
<feature type="domain" description="DUF2293" evidence="1">
    <location>
        <begin position="96"/>
        <end position="177"/>
    </location>
</feature>
<proteinExistence type="predicted"/>
<comment type="caution">
    <text evidence="2">The sequence shown here is derived from an EMBL/GenBank/DDBJ whole genome shotgun (WGS) entry which is preliminary data.</text>
</comment>
<dbReference type="InterPro" id="IPR018744">
    <property type="entry name" value="DUF2293"/>
</dbReference>
<gene>
    <name evidence="2" type="ORF">AA0117_g2755</name>
</gene>
<name>A0A4Q4NRH3_ALTAL</name>
<reference evidence="3" key="1">
    <citation type="journal article" date="2019" name="bioRxiv">
        <title>Genomics, evolutionary history and diagnostics of the Alternaria alternata species group including apple and Asian pear pathotypes.</title>
        <authorList>
            <person name="Armitage A.D."/>
            <person name="Cockerton H.M."/>
            <person name="Sreenivasaprasad S."/>
            <person name="Woodhall J.W."/>
            <person name="Lane C.R."/>
            <person name="Harrison R.J."/>
            <person name="Clarkson J.P."/>
        </authorList>
    </citation>
    <scope>NUCLEOTIDE SEQUENCE [LARGE SCALE GENOMIC DNA]</scope>
    <source>
        <strain evidence="3">FERA 1177</strain>
    </source>
</reference>
<dbReference type="Pfam" id="PF10056">
    <property type="entry name" value="DUF2293"/>
    <property type="match status" value="1"/>
</dbReference>
<organism evidence="2 3">
    <name type="scientific">Alternaria alternata</name>
    <name type="common">Alternaria rot fungus</name>
    <name type="synonym">Torula alternata</name>
    <dbReference type="NCBI Taxonomy" id="5599"/>
    <lineage>
        <taxon>Eukaryota</taxon>
        <taxon>Fungi</taxon>
        <taxon>Dikarya</taxon>
        <taxon>Ascomycota</taxon>
        <taxon>Pezizomycotina</taxon>
        <taxon>Dothideomycetes</taxon>
        <taxon>Pleosporomycetidae</taxon>
        <taxon>Pleosporales</taxon>
        <taxon>Pleosporineae</taxon>
        <taxon>Pleosporaceae</taxon>
        <taxon>Alternaria</taxon>
        <taxon>Alternaria sect. Alternaria</taxon>
        <taxon>Alternaria alternata complex</taxon>
    </lineage>
</organism>
<accession>A0A4Q4NRH3</accession>
<evidence type="ECO:0000313" key="3">
    <source>
        <dbReference type="Proteomes" id="UP000291422"/>
    </source>
</evidence>
<dbReference type="Proteomes" id="UP000291422">
    <property type="component" value="Unassembled WGS sequence"/>
</dbReference>
<evidence type="ECO:0000259" key="1">
    <source>
        <dbReference type="Pfam" id="PF10056"/>
    </source>
</evidence>